<evidence type="ECO:0000313" key="2">
    <source>
        <dbReference type="EMBL" id="QQR35205.1"/>
    </source>
</evidence>
<feature type="transmembrane region" description="Helical" evidence="1">
    <location>
        <begin position="16"/>
        <end position="45"/>
    </location>
</feature>
<proteinExistence type="predicted"/>
<dbReference type="EMBL" id="CP068047">
    <property type="protein sequence ID" value="QQR35205.1"/>
    <property type="molecule type" value="Genomic_DNA"/>
</dbReference>
<evidence type="ECO:0000256" key="1">
    <source>
        <dbReference type="SAM" id="Phobius"/>
    </source>
</evidence>
<dbReference type="Proteomes" id="UP000595460">
    <property type="component" value="Chromosome"/>
</dbReference>
<sequence>MAKASEQFRQSDVTTWGIVALVLSGIAVMGANVSALMPAGVLAGLHKTRIEGASIEQLRAQVSELREEQIRLRRETSVLTARFSLDEQRGNEITRRVGALEVSLPNLLEALPDNANIDRSNLTAAIGKDPALVYEADGGSVVVRHQPMAEAQPAPAGEQPLPEPVTEVAAIPVPNEAVFGVALGPAVAFEQAPDAWRDLTMKLGPLLFGMAPMLVDEANSDNKRLIVGPINQLSEATALCARLERLSVSCLPMPFTGTPLAY</sequence>
<gene>
    <name evidence="2" type="ORF">JI749_12595</name>
</gene>
<accession>A0ABX7BTF8</accession>
<keyword evidence="1" id="KW-0472">Membrane</keyword>
<dbReference type="RefSeq" id="WP_201654376.1">
    <property type="nucleotide sequence ID" value="NZ_CP068047.1"/>
</dbReference>
<keyword evidence="1" id="KW-0812">Transmembrane</keyword>
<evidence type="ECO:0000313" key="3">
    <source>
        <dbReference type="Proteomes" id="UP000595460"/>
    </source>
</evidence>
<protein>
    <recommendedName>
        <fullName evidence="4">SPOR domain-containing protein</fullName>
    </recommendedName>
</protein>
<reference evidence="2 3" key="1">
    <citation type="submission" date="2021-01" db="EMBL/GenBank/DDBJ databases">
        <title>Genome seq and assembly of Devosia sp. G19.</title>
        <authorList>
            <person name="Chhetri G."/>
        </authorList>
    </citation>
    <scope>NUCLEOTIDE SEQUENCE [LARGE SCALE GENOMIC DNA]</scope>
    <source>
        <strain evidence="2 3">G19</strain>
    </source>
</reference>
<keyword evidence="1" id="KW-1133">Transmembrane helix</keyword>
<evidence type="ECO:0008006" key="4">
    <source>
        <dbReference type="Google" id="ProtNLM"/>
    </source>
</evidence>
<organism evidence="2 3">
    <name type="scientific">Devosia oryziradicis</name>
    <dbReference type="NCBI Taxonomy" id="2801335"/>
    <lineage>
        <taxon>Bacteria</taxon>
        <taxon>Pseudomonadati</taxon>
        <taxon>Pseudomonadota</taxon>
        <taxon>Alphaproteobacteria</taxon>
        <taxon>Hyphomicrobiales</taxon>
        <taxon>Devosiaceae</taxon>
        <taxon>Devosia</taxon>
    </lineage>
</organism>
<keyword evidence="3" id="KW-1185">Reference proteome</keyword>
<name>A0ABX7BTF8_9HYPH</name>